<reference evidence="4" key="1">
    <citation type="submission" date="2017-01" db="EMBL/GenBank/DDBJ databases">
        <authorList>
            <person name="Varghese N."/>
            <person name="Submissions S."/>
        </authorList>
    </citation>
    <scope>NUCLEOTIDE SEQUENCE [LARGE SCALE GENOMIC DNA]</scope>
    <source>
        <strain evidence="4">DSM 16176</strain>
    </source>
</reference>
<keyword evidence="4" id="KW-1185">Reference proteome</keyword>
<dbReference type="PANTHER" id="PTHR36180">
    <property type="entry name" value="DNA-BINDING PROTEIN-RELATED-RELATED"/>
    <property type="match status" value="1"/>
</dbReference>
<evidence type="ECO:0000256" key="1">
    <source>
        <dbReference type="SAM" id="Coils"/>
    </source>
</evidence>
<dbReference type="PROSITE" id="PS51750">
    <property type="entry name" value="BRO_N"/>
    <property type="match status" value="1"/>
</dbReference>
<dbReference type="Proteomes" id="UP000186156">
    <property type="component" value="Unassembled WGS sequence"/>
</dbReference>
<evidence type="ECO:0000313" key="3">
    <source>
        <dbReference type="EMBL" id="SIS89101.1"/>
    </source>
</evidence>
<dbReference type="PANTHER" id="PTHR36180:SF2">
    <property type="entry name" value="BRO FAMILY PROTEIN"/>
    <property type="match status" value="1"/>
</dbReference>
<dbReference type="EMBL" id="FTOO01000006">
    <property type="protein sequence ID" value="SIS89101.1"/>
    <property type="molecule type" value="Genomic_DNA"/>
</dbReference>
<sequence length="263" mass="30096">MDRYLQPFFFNDYEVRVIIRDGEPWFVAADVCRILDIDTSLAVNGRERVDRDGNTYRSGGLDEDEKGTDIVSTPKGPQEVLVVSEPGLYSLILKSRKPEARAFKRWITHEVIPSIRRTGSYSLPSTPMTVEDLIILQAQSVKELKAKVAELEEKTRVAMARIDIFDTVNIIGDPKQRLNAMIRKYAARNGLTYQQGWRDFRTAFNTAYRTNIVLLMEHYKSKHGLKSITMPEYLEQVGRLDDALRVADKMLNPRVSEKAEAVQ</sequence>
<dbReference type="RefSeq" id="WP_076346979.1">
    <property type="nucleotide sequence ID" value="NZ_FTOO01000006.1"/>
</dbReference>
<keyword evidence="1" id="KW-0175">Coiled coil</keyword>
<name>A0A1N7MT25_9BACL</name>
<evidence type="ECO:0000259" key="2">
    <source>
        <dbReference type="PROSITE" id="PS51750"/>
    </source>
</evidence>
<protein>
    <submittedName>
        <fullName evidence="3">Prophage antirepressor</fullName>
    </submittedName>
</protein>
<dbReference type="SMART" id="SM01040">
    <property type="entry name" value="Bro-N"/>
    <property type="match status" value="1"/>
</dbReference>
<feature type="coiled-coil region" evidence="1">
    <location>
        <begin position="134"/>
        <end position="161"/>
    </location>
</feature>
<dbReference type="InterPro" id="IPR003497">
    <property type="entry name" value="BRO_N_domain"/>
</dbReference>
<dbReference type="STRING" id="252246.SAMN05421799_10680"/>
<organism evidence="3 4">
    <name type="scientific">Alicyclobacillus vulcanalis</name>
    <dbReference type="NCBI Taxonomy" id="252246"/>
    <lineage>
        <taxon>Bacteria</taxon>
        <taxon>Bacillati</taxon>
        <taxon>Bacillota</taxon>
        <taxon>Bacilli</taxon>
        <taxon>Bacillales</taxon>
        <taxon>Alicyclobacillaceae</taxon>
        <taxon>Alicyclobacillus</taxon>
    </lineage>
</organism>
<dbReference type="AlphaFoldDB" id="A0A1N7MT25"/>
<gene>
    <name evidence="3" type="ORF">SAMN05421799_10680</name>
</gene>
<dbReference type="Pfam" id="PF02498">
    <property type="entry name" value="Bro-N"/>
    <property type="match status" value="1"/>
</dbReference>
<feature type="domain" description="Bro-N" evidence="2">
    <location>
        <begin position="2"/>
        <end position="119"/>
    </location>
</feature>
<accession>A0A1N7MT25</accession>
<evidence type="ECO:0000313" key="4">
    <source>
        <dbReference type="Proteomes" id="UP000186156"/>
    </source>
</evidence>
<dbReference type="OrthoDB" id="9812611at2"/>
<proteinExistence type="predicted"/>